<feature type="domain" description="LicD/FKTN/FKRP nucleotidyltransferase" evidence="1">
    <location>
        <begin position="26"/>
        <end position="247"/>
    </location>
</feature>
<dbReference type="Proteomes" id="UP000778864">
    <property type="component" value="Unassembled WGS sequence"/>
</dbReference>
<organism evidence="2 3">
    <name type="scientific">Veillonella parvula</name>
    <name type="common">Staphylococcus parvulus</name>
    <dbReference type="NCBI Taxonomy" id="29466"/>
    <lineage>
        <taxon>Bacteria</taxon>
        <taxon>Bacillati</taxon>
        <taxon>Bacillota</taxon>
        <taxon>Negativicutes</taxon>
        <taxon>Veillonellales</taxon>
        <taxon>Veillonellaceae</taxon>
        <taxon>Veillonella</taxon>
    </lineage>
</organism>
<dbReference type="AlphaFoldDB" id="A0A942WUM9"/>
<dbReference type="GO" id="GO:0009100">
    <property type="term" value="P:glycoprotein metabolic process"/>
    <property type="evidence" value="ECO:0007669"/>
    <property type="project" value="UniProtKB-ARBA"/>
</dbReference>
<evidence type="ECO:0000313" key="3">
    <source>
        <dbReference type="Proteomes" id="UP000778864"/>
    </source>
</evidence>
<protein>
    <submittedName>
        <fullName evidence="2">LicD family protein</fullName>
    </submittedName>
</protein>
<evidence type="ECO:0000259" key="1">
    <source>
        <dbReference type="Pfam" id="PF04991"/>
    </source>
</evidence>
<comment type="caution">
    <text evidence="2">The sequence shown here is derived from an EMBL/GenBank/DDBJ whole genome shotgun (WGS) entry which is preliminary data.</text>
</comment>
<gene>
    <name evidence="2" type="ORF">KHZ90_05465</name>
</gene>
<dbReference type="PANTHER" id="PTHR43404">
    <property type="entry name" value="LIPOPOLYSACCHARIDE CHOLINEPHOSPHOTRANSFERASE LICD"/>
    <property type="match status" value="1"/>
</dbReference>
<reference evidence="2" key="1">
    <citation type="submission" date="2021-02" db="EMBL/GenBank/DDBJ databases">
        <title>Infant gut strain persistence is associated with maternal origin, phylogeny, and functional potential including surface adhesion and iron acquisition.</title>
        <authorList>
            <person name="Lou Y.C."/>
        </authorList>
    </citation>
    <scope>NUCLEOTIDE SEQUENCE</scope>
    <source>
        <strain evidence="2">L3_108_031G1_dasL3_108_031G1_concoct_20</strain>
    </source>
</reference>
<evidence type="ECO:0000313" key="2">
    <source>
        <dbReference type="EMBL" id="MBS4893209.1"/>
    </source>
</evidence>
<sequence>MSMQQLSLREVQLEELELLKDFDQFCKKHNLKYSLCYGTLIGAARHKGFIPWDDDIDVCMPRPDYERLLTLKASYDHDGLELIANPINHSLDSTYAAIVNRNIPCENTYSNTLRSKYLWIDIFPVDGFCEDMSVMEEIYKKSIFYQKILTLASAKLFKGKTLIHKLGKLLIVPLCRLFGKQRCIDRMDRLAKSYTYEDAEYVGVIAWGEGVKERLRKDDFEIMDEIEFEDEKFSVMSCWEVYLDNMYENYMELPPLEQRRGHNIVAYKIGRKE</sequence>
<name>A0A942WUM9_VEIPA</name>
<dbReference type="Pfam" id="PF04991">
    <property type="entry name" value="LicD"/>
    <property type="match status" value="1"/>
</dbReference>
<proteinExistence type="predicted"/>
<accession>A0A942WUM9</accession>
<dbReference type="InterPro" id="IPR007074">
    <property type="entry name" value="LicD/FKTN/FKRP_NTP_transf"/>
</dbReference>
<dbReference type="EMBL" id="JAGZMU010000002">
    <property type="protein sequence ID" value="MBS4893209.1"/>
    <property type="molecule type" value="Genomic_DNA"/>
</dbReference>
<dbReference type="InterPro" id="IPR052942">
    <property type="entry name" value="LPS_cholinephosphotransferase"/>
</dbReference>
<dbReference type="PANTHER" id="PTHR43404:SF2">
    <property type="entry name" value="LIPOPOLYSACCHARIDE CHOLINEPHOSPHOTRANSFERASE LICD"/>
    <property type="match status" value="1"/>
</dbReference>